<dbReference type="EMBL" id="FOSQ01000004">
    <property type="protein sequence ID" value="SFK59745.1"/>
    <property type="molecule type" value="Genomic_DNA"/>
</dbReference>
<feature type="transmembrane region" description="Helical" evidence="1">
    <location>
        <begin position="39"/>
        <end position="57"/>
    </location>
</feature>
<keyword evidence="3" id="KW-1185">Reference proteome</keyword>
<evidence type="ECO:0000256" key="1">
    <source>
        <dbReference type="SAM" id="Phobius"/>
    </source>
</evidence>
<organism evidence="2 3">
    <name type="scientific">Falsiroseomonas stagni DSM 19981</name>
    <dbReference type="NCBI Taxonomy" id="1123062"/>
    <lineage>
        <taxon>Bacteria</taxon>
        <taxon>Pseudomonadati</taxon>
        <taxon>Pseudomonadota</taxon>
        <taxon>Alphaproteobacteria</taxon>
        <taxon>Acetobacterales</taxon>
        <taxon>Roseomonadaceae</taxon>
        <taxon>Falsiroseomonas</taxon>
    </lineage>
</organism>
<dbReference type="RefSeq" id="WP_175533905.1">
    <property type="nucleotide sequence ID" value="NZ_FOSQ01000004.1"/>
</dbReference>
<proteinExistence type="predicted"/>
<accession>A0A1I4ATE4</accession>
<keyword evidence="1" id="KW-0812">Transmembrane</keyword>
<keyword evidence="1" id="KW-1133">Transmembrane helix</keyword>
<protein>
    <submittedName>
        <fullName evidence="2">Uncharacterized protein</fullName>
    </submittedName>
</protein>
<keyword evidence="1" id="KW-0472">Membrane</keyword>
<name>A0A1I4ATE4_9PROT</name>
<evidence type="ECO:0000313" key="3">
    <source>
        <dbReference type="Proteomes" id="UP000199473"/>
    </source>
</evidence>
<gene>
    <name evidence="2" type="ORF">SAMN02745775_104162</name>
</gene>
<sequence>MRDTAPPPDATRGLEARPRRLARPRILLPAIPWPVRRVAGMWLLGLTLWMACILALFR</sequence>
<evidence type="ECO:0000313" key="2">
    <source>
        <dbReference type="EMBL" id="SFK59745.1"/>
    </source>
</evidence>
<dbReference type="Proteomes" id="UP000199473">
    <property type="component" value="Unassembled WGS sequence"/>
</dbReference>
<dbReference type="STRING" id="1123062.SAMN02745775_104162"/>
<reference evidence="2 3" key="1">
    <citation type="submission" date="2016-10" db="EMBL/GenBank/DDBJ databases">
        <authorList>
            <person name="de Groot N.N."/>
        </authorList>
    </citation>
    <scope>NUCLEOTIDE SEQUENCE [LARGE SCALE GENOMIC DNA]</scope>
    <source>
        <strain evidence="2 3">DSM 19981</strain>
    </source>
</reference>
<dbReference type="AlphaFoldDB" id="A0A1I4ATE4"/>